<dbReference type="AlphaFoldDB" id="A0A6I5L0G1"/>
<feature type="chain" id="PRO_5026310899" description="YbbR-like domain-containing protein" evidence="1">
    <location>
        <begin position="25"/>
        <end position="312"/>
    </location>
</feature>
<dbReference type="Gene3D" id="2.170.120.40">
    <property type="entry name" value="YbbR-like domain"/>
    <property type="match status" value="1"/>
</dbReference>
<reference evidence="2 3" key="1">
    <citation type="submission" date="2020-01" db="EMBL/GenBank/DDBJ databases">
        <title>Muricauda sediminis sp.nov. 40Bstr401.</title>
        <authorList>
            <person name="Xue Z."/>
            <person name="Zhu S."/>
            <person name="Ren N."/>
            <person name="Chen T."/>
            <person name="Chen X."/>
            <person name="Chen J."/>
            <person name="Yang J."/>
        </authorList>
    </citation>
    <scope>NUCLEOTIDE SEQUENCE [LARGE SCALE GENOMIC DNA]</scope>
    <source>
        <strain evidence="2 3">40Bstr401</strain>
    </source>
</reference>
<sequence length="312" mass="35527">MKGLNQKKAKVFSLFLLCSFLAWFISNLSDTYESRSDFLVNYRNLPDTLLQGKNSNQHLEVKLRTSGFQFLYYNFFKKRVDINVSQAVFRNGRYVLLEDQLKEQLDQQLSQNISLLDVSQNQLVLDLYQVASRKIPIVPKMDLQLEQNYILDGKLILIPDSVTVKGPNSEIDTIMEIRTSPIKLANVSDSFEREAVLVFPKGLENSVFSDARVSISGKVDKFSEKVFEVPVQVLNIPEGFHVKTFPSTVTVLCKASIERLKSLSAADFAVESDYEKSKGSDNTLFLTIAKRPENTYDVRLQQTSVNFVLEQL</sequence>
<dbReference type="InterPro" id="IPR012505">
    <property type="entry name" value="YbbR"/>
</dbReference>
<dbReference type="PANTHER" id="PTHR37804:SF1">
    <property type="entry name" value="CDAA REGULATORY PROTEIN CDAR"/>
    <property type="match status" value="1"/>
</dbReference>
<name>A0A6I5L0G1_9FLAO</name>
<keyword evidence="1" id="KW-0732">Signal</keyword>
<dbReference type="EMBL" id="JAAAMI010000005">
    <property type="protein sequence ID" value="NDV44052.1"/>
    <property type="molecule type" value="Genomic_DNA"/>
</dbReference>
<organism evidence="2 3">
    <name type="scientific">Flagellimonas sediminis</name>
    <dbReference type="NCBI Taxonomy" id="2696468"/>
    <lineage>
        <taxon>Bacteria</taxon>
        <taxon>Pseudomonadati</taxon>
        <taxon>Bacteroidota</taxon>
        <taxon>Flavobacteriia</taxon>
        <taxon>Flavobacteriales</taxon>
        <taxon>Flavobacteriaceae</taxon>
        <taxon>Flagellimonas</taxon>
    </lineage>
</organism>
<dbReference type="InterPro" id="IPR053154">
    <property type="entry name" value="c-di-AMP_regulator"/>
</dbReference>
<feature type="signal peptide" evidence="1">
    <location>
        <begin position="1"/>
        <end position="24"/>
    </location>
</feature>
<protein>
    <recommendedName>
        <fullName evidence="4">YbbR-like domain-containing protein</fullName>
    </recommendedName>
</protein>
<dbReference type="Pfam" id="PF07949">
    <property type="entry name" value="YbbR"/>
    <property type="match status" value="1"/>
</dbReference>
<keyword evidence="3" id="KW-1185">Reference proteome</keyword>
<dbReference type="Proteomes" id="UP000468707">
    <property type="component" value="Unassembled WGS sequence"/>
</dbReference>
<accession>A0A6I5L0G1</accession>
<comment type="caution">
    <text evidence="2">The sequence shown here is derived from an EMBL/GenBank/DDBJ whole genome shotgun (WGS) entry which is preliminary data.</text>
</comment>
<dbReference type="RefSeq" id="WP_163635476.1">
    <property type="nucleotide sequence ID" value="NZ_JAAAMI010000005.1"/>
</dbReference>
<evidence type="ECO:0000313" key="3">
    <source>
        <dbReference type="Proteomes" id="UP000468707"/>
    </source>
</evidence>
<proteinExistence type="predicted"/>
<evidence type="ECO:0008006" key="4">
    <source>
        <dbReference type="Google" id="ProtNLM"/>
    </source>
</evidence>
<gene>
    <name evidence="2" type="ORF">GTK07_12000</name>
</gene>
<evidence type="ECO:0000256" key="1">
    <source>
        <dbReference type="SAM" id="SignalP"/>
    </source>
</evidence>
<evidence type="ECO:0000313" key="2">
    <source>
        <dbReference type="EMBL" id="NDV44052.1"/>
    </source>
</evidence>
<dbReference type="PANTHER" id="PTHR37804">
    <property type="entry name" value="CDAA REGULATORY PROTEIN CDAR"/>
    <property type="match status" value="1"/>
</dbReference>
<dbReference type="Gene3D" id="2.170.120.30">
    <property type="match status" value="1"/>
</dbReference>